<accession>A0ACD3ZNU6</accession>
<dbReference type="Proteomes" id="UP000830768">
    <property type="component" value="Chromosome 12"/>
</dbReference>
<evidence type="ECO:0000313" key="1">
    <source>
        <dbReference type="EMBL" id="UPL02999.1"/>
    </source>
</evidence>
<organism evidence="1 2">
    <name type="scientific">Fusarium solani subsp. cucurbitae</name>
    <name type="common">Neocosmosporum cucurbitae</name>
    <dbReference type="NCBI Taxonomy" id="2747967"/>
    <lineage>
        <taxon>Eukaryota</taxon>
        <taxon>Fungi</taxon>
        <taxon>Dikarya</taxon>
        <taxon>Ascomycota</taxon>
        <taxon>Pezizomycotina</taxon>
        <taxon>Sordariomycetes</taxon>
        <taxon>Hypocreomycetidae</taxon>
        <taxon>Hypocreales</taxon>
        <taxon>Nectriaceae</taxon>
        <taxon>Fusarium</taxon>
        <taxon>Fusarium solani species complex</taxon>
    </lineage>
</organism>
<name>A0ACD3ZNU6_FUSSC</name>
<protein>
    <submittedName>
        <fullName evidence="1">Uncharacterized protein</fullName>
    </submittedName>
</protein>
<dbReference type="EMBL" id="CP090040">
    <property type="protein sequence ID" value="UPL02999.1"/>
    <property type="molecule type" value="Genomic_DNA"/>
</dbReference>
<keyword evidence="2" id="KW-1185">Reference proteome</keyword>
<evidence type="ECO:0000313" key="2">
    <source>
        <dbReference type="Proteomes" id="UP000830768"/>
    </source>
</evidence>
<reference evidence="1" key="1">
    <citation type="submission" date="2021-11" db="EMBL/GenBank/DDBJ databases">
        <title>Fusarium solani-melongenae Genome sequencing and assembly.</title>
        <authorList>
            <person name="Xie S."/>
            <person name="Huang L."/>
            <person name="Zhang X."/>
        </authorList>
    </citation>
    <scope>NUCLEOTIDE SEQUENCE</scope>
    <source>
        <strain evidence="1">CRI 24-3</strain>
    </source>
</reference>
<proteinExistence type="predicted"/>
<sequence>MSKAHKAESPIGLRIVLKSRRRSPKACVTCRTRKVRCDVSYQGNPCTNCRLDGEKCLVTHRASHRQQKPGEATNTPTISTLGTKPYDNEVVDELAATNDDEAPASPSKDGESLLIDLSQLEAANIESTVNPEEDTKGSTNHSLHEPVAPISLESNSEDVNDVPLSLPDEMAPFFSTETPLSWLDYAVSPNVTATYSYHSFLVINNLSCIMPQDLNYLESQGCLEVPTNEVLDDFIQQYFLHVHPLLPLINEGDFWDAFYLRDAHDRVPLLVLQAMLFSSCPFVSQESLEAFGFPDTRTARAILYRRARLMYCFETEFQPIYLAQAALLLSFWSPNPSEPQSLASTTKKANTRWLGVAIQQAKAAGAHIQASPLPHPPSVQLVGDKDRNLLRRLWWCCIIRDRTLALGLRRSLQVSRLHFDFDQAIPLGFADLMDEVERSMVYDAKTKWYLMELFVQFVELCSVLTDVITLLYPLDDMPNWSRHCPDQVFQLSECKRALKQWYMGATTRFTGFSGDTHPESNGRRVENLVHNAIILYSNFIRMLYHSTRAAICHHEALQAALENLLPRTNGKASESIQARVKELREAAFETTKCFQGLADLGLDRWLPITAVPYLALPLMLHVLDSKLSPSPINTHNDKSTEFEAQALAHQHRLNTLIKVMKASRPQYDGVDFVAEVIRHVIDLVKVSKVPDDGPSGQSDDRFSFTGWTDMFTLAPRLYLRLVVSLDIGFSNARLPLDADLPCSLRGT</sequence>
<gene>
    <name evidence="1" type="ORF">LCI18_013933</name>
</gene>